<evidence type="ECO:0000256" key="1">
    <source>
        <dbReference type="SAM" id="MobiDB-lite"/>
    </source>
</evidence>
<feature type="region of interest" description="Disordered" evidence="1">
    <location>
        <begin position="1"/>
        <end position="22"/>
    </location>
</feature>
<sequence length="156" mass="17297">MAAPAGISWTTPSKSRPWQNPPKHVKMTDVIQFYMAVISSEDISDDLLDTLETGLPLSVIAEGMMLANVDKGIHTLDAGILAMPVMMEMMKTIAMLQGIDVKDYNSDYDKEEAMSPRVMKQAIDKVFKTIEEPVEEPKVVEEKVVPAKGLMARNTK</sequence>
<gene>
    <name evidence="3" type="ORF">UFOVP1067_47</name>
    <name evidence="2" type="ORF">UFOVP662_47</name>
</gene>
<reference evidence="3" key="1">
    <citation type="submission" date="2020-05" db="EMBL/GenBank/DDBJ databases">
        <authorList>
            <person name="Chiriac C."/>
            <person name="Salcher M."/>
            <person name="Ghai R."/>
            <person name="Kavagutti S V."/>
        </authorList>
    </citation>
    <scope>NUCLEOTIDE SEQUENCE</scope>
</reference>
<dbReference type="EMBL" id="LR796635">
    <property type="protein sequence ID" value="CAB4156227.1"/>
    <property type="molecule type" value="Genomic_DNA"/>
</dbReference>
<name>A0A6J5Q9Z9_9CAUD</name>
<feature type="compositionally biased region" description="Polar residues" evidence="1">
    <location>
        <begin position="8"/>
        <end position="18"/>
    </location>
</feature>
<proteinExistence type="predicted"/>
<accession>A0A6J5Q9Z9</accession>
<organism evidence="3">
    <name type="scientific">uncultured Caudovirales phage</name>
    <dbReference type="NCBI Taxonomy" id="2100421"/>
    <lineage>
        <taxon>Viruses</taxon>
        <taxon>Duplodnaviria</taxon>
        <taxon>Heunggongvirae</taxon>
        <taxon>Uroviricota</taxon>
        <taxon>Caudoviricetes</taxon>
        <taxon>Peduoviridae</taxon>
        <taxon>Maltschvirus</taxon>
        <taxon>Maltschvirus maltsch</taxon>
    </lineage>
</organism>
<evidence type="ECO:0000313" key="3">
    <source>
        <dbReference type="EMBL" id="CAB4181530.1"/>
    </source>
</evidence>
<dbReference type="EMBL" id="LR797016">
    <property type="protein sequence ID" value="CAB4181530.1"/>
    <property type="molecule type" value="Genomic_DNA"/>
</dbReference>
<evidence type="ECO:0000313" key="2">
    <source>
        <dbReference type="EMBL" id="CAB4156227.1"/>
    </source>
</evidence>
<protein>
    <submittedName>
        <fullName evidence="3">Uncharacterized protein</fullName>
    </submittedName>
</protein>